<keyword evidence="3" id="KW-1185">Reference proteome</keyword>
<reference evidence="2 3" key="1">
    <citation type="journal article" date="2019" name="Sci. Rep.">
        <title>Orb-weaving spider Araneus ventricosus genome elucidates the spidroin gene catalogue.</title>
        <authorList>
            <person name="Kono N."/>
            <person name="Nakamura H."/>
            <person name="Ohtoshi R."/>
            <person name="Moran D.A.P."/>
            <person name="Shinohara A."/>
            <person name="Yoshida Y."/>
            <person name="Fujiwara M."/>
            <person name="Mori M."/>
            <person name="Tomita M."/>
            <person name="Arakawa K."/>
        </authorList>
    </citation>
    <scope>NUCLEOTIDE SEQUENCE [LARGE SCALE GENOMIC DNA]</scope>
</reference>
<gene>
    <name evidence="2" type="ORF">AVEN_251672_1</name>
</gene>
<evidence type="ECO:0000313" key="3">
    <source>
        <dbReference type="Proteomes" id="UP000499080"/>
    </source>
</evidence>
<feature type="region of interest" description="Disordered" evidence="1">
    <location>
        <begin position="60"/>
        <end position="82"/>
    </location>
</feature>
<proteinExistence type="predicted"/>
<evidence type="ECO:0000256" key="1">
    <source>
        <dbReference type="SAM" id="MobiDB-lite"/>
    </source>
</evidence>
<protein>
    <submittedName>
        <fullName evidence="2">Uncharacterized protein</fullName>
    </submittedName>
</protein>
<dbReference type="AlphaFoldDB" id="A0A4Y2HFH2"/>
<comment type="caution">
    <text evidence="2">The sequence shown here is derived from an EMBL/GenBank/DDBJ whole genome shotgun (WGS) entry which is preliminary data.</text>
</comment>
<evidence type="ECO:0000313" key="2">
    <source>
        <dbReference type="EMBL" id="GBM64053.1"/>
    </source>
</evidence>
<dbReference type="EMBL" id="BGPR01001905">
    <property type="protein sequence ID" value="GBM64053.1"/>
    <property type="molecule type" value="Genomic_DNA"/>
</dbReference>
<name>A0A4Y2HFH2_ARAVE</name>
<accession>A0A4Y2HFH2</accession>
<feature type="compositionally biased region" description="Low complexity" evidence="1">
    <location>
        <begin position="62"/>
        <end position="77"/>
    </location>
</feature>
<dbReference type="Proteomes" id="UP000499080">
    <property type="component" value="Unassembled WGS sequence"/>
</dbReference>
<organism evidence="2 3">
    <name type="scientific">Araneus ventricosus</name>
    <name type="common">Orbweaver spider</name>
    <name type="synonym">Epeira ventricosa</name>
    <dbReference type="NCBI Taxonomy" id="182803"/>
    <lineage>
        <taxon>Eukaryota</taxon>
        <taxon>Metazoa</taxon>
        <taxon>Ecdysozoa</taxon>
        <taxon>Arthropoda</taxon>
        <taxon>Chelicerata</taxon>
        <taxon>Arachnida</taxon>
        <taxon>Araneae</taxon>
        <taxon>Araneomorphae</taxon>
        <taxon>Entelegynae</taxon>
        <taxon>Araneoidea</taxon>
        <taxon>Araneidae</taxon>
        <taxon>Araneus</taxon>
    </lineage>
</organism>
<sequence length="101" mass="11194">MLSGRGGLVVGTRPWGRRVQNPIPLQIRRVWSQLHAKTCVVDKRPPVGVAWKFGEGVRAHVSSSSSDSSSRGSSQNSPHISSKRDVNITKLNLICFHFIYI</sequence>